<dbReference type="PANTHER" id="PTHR46888:SF1">
    <property type="entry name" value="RIBONUCLEASE H"/>
    <property type="match status" value="1"/>
</dbReference>
<dbReference type="SUPFAM" id="SSF47353">
    <property type="entry name" value="Retrovirus capsid dimerization domain-like"/>
    <property type="match status" value="1"/>
</dbReference>
<protein>
    <submittedName>
        <fullName evidence="2">Uncharacterized protein LOC129927279</fullName>
    </submittedName>
</protein>
<sequence length="161" mass="19153">MDAYLARFEVHAQATERPKTQWGSHLYTLSQGKALQACINFSKKDLEEYDKVKEVLMKRYNLTDDGYREKFHKAKPERNQPFHEFVEDIRRYLMRWVELSNTKKTFEGLIDLFIRDKILTFCNPQLVAFLHERKPKDVPTAVKLCQHYITAHPEKTICCKD</sequence>
<dbReference type="OrthoDB" id="10051775at2759"/>
<keyword evidence="1" id="KW-1185">Reference proteome</keyword>
<dbReference type="OMA" id="HAQATER"/>
<evidence type="ECO:0000313" key="1">
    <source>
        <dbReference type="Proteomes" id="UP001165740"/>
    </source>
</evidence>
<dbReference type="AlphaFoldDB" id="A0A9W3AWM8"/>
<dbReference type="PANTHER" id="PTHR46888">
    <property type="entry name" value="ZINC KNUCKLE DOMAINCONTAINING PROTEIN-RELATED"/>
    <property type="match status" value="1"/>
</dbReference>
<organism evidence="1 2">
    <name type="scientific">Biomphalaria glabrata</name>
    <name type="common">Bloodfluke planorb</name>
    <name type="synonym">Freshwater snail</name>
    <dbReference type="NCBI Taxonomy" id="6526"/>
    <lineage>
        <taxon>Eukaryota</taxon>
        <taxon>Metazoa</taxon>
        <taxon>Spiralia</taxon>
        <taxon>Lophotrochozoa</taxon>
        <taxon>Mollusca</taxon>
        <taxon>Gastropoda</taxon>
        <taxon>Heterobranchia</taxon>
        <taxon>Euthyneura</taxon>
        <taxon>Panpulmonata</taxon>
        <taxon>Hygrophila</taxon>
        <taxon>Lymnaeoidea</taxon>
        <taxon>Planorbidae</taxon>
        <taxon>Biomphalaria</taxon>
    </lineage>
</organism>
<name>A0A9W3AWM8_BIOGL</name>
<accession>A0A9W3AWM8</accession>
<dbReference type="RefSeq" id="XP_055891625.1">
    <property type="nucleotide sequence ID" value="XM_056035650.1"/>
</dbReference>
<dbReference type="InterPro" id="IPR038269">
    <property type="entry name" value="SCAN_sf"/>
</dbReference>
<dbReference type="GeneID" id="129927279"/>
<reference evidence="2" key="1">
    <citation type="submission" date="2025-08" db="UniProtKB">
        <authorList>
            <consortium name="RefSeq"/>
        </authorList>
    </citation>
    <scope>IDENTIFICATION</scope>
</reference>
<dbReference type="Proteomes" id="UP001165740">
    <property type="component" value="Chromosome 7"/>
</dbReference>
<gene>
    <name evidence="2" type="primary">LOC129927279</name>
</gene>
<proteinExistence type="predicted"/>
<dbReference type="Gene3D" id="1.10.4020.10">
    <property type="entry name" value="DNA breaking-rejoining enzymes"/>
    <property type="match status" value="1"/>
</dbReference>
<evidence type="ECO:0000313" key="2">
    <source>
        <dbReference type="RefSeq" id="XP_055891625.1"/>
    </source>
</evidence>